<dbReference type="PANTHER" id="PTHR30204">
    <property type="entry name" value="REDOX-CYCLING DRUG-SENSING TRANSCRIPTIONAL ACTIVATOR SOXR"/>
    <property type="match status" value="1"/>
</dbReference>
<dbReference type="InterPro" id="IPR009061">
    <property type="entry name" value="DNA-bd_dom_put_sf"/>
</dbReference>
<keyword evidence="1" id="KW-0238">DNA-binding</keyword>
<proteinExistence type="predicted"/>
<feature type="domain" description="HTH merR-type" evidence="3">
    <location>
        <begin position="3"/>
        <end position="71"/>
    </location>
</feature>
<accession>A0A0U3LNG7</accession>
<evidence type="ECO:0000313" key="5">
    <source>
        <dbReference type="Proteomes" id="UP000064183"/>
    </source>
</evidence>
<sequence>MTSMRISQLAERSGVPATTLRFYESAGLLSADRTPAGYRMYGEDAVDRLAFIGAAKHLGLALEEIGELVGVWEAGACRDVKADLRPRISARLAEAEVRAAELAAFTDSLRGSLAHLDALPDRAGRCDPECGFLAPGVGARTGAGSVSARAAVSGPGPVPGPGSSTPGSGAVSGGARRAQPVDVVLSPGRRAAREEAERWRTAPVACSLSRDGLRERTARWREAVTGATRAAVPEGLRLTLPVDRVTRIAELAAAEQECCPFFDFRIHLDGPHLHLEVRAPADGGALLTDLFGSTD</sequence>
<dbReference type="Pfam" id="PF13411">
    <property type="entry name" value="MerR_1"/>
    <property type="match status" value="1"/>
</dbReference>
<dbReference type="Proteomes" id="UP000064183">
    <property type="component" value="Chromosome"/>
</dbReference>
<gene>
    <name evidence="4" type="ORF">WQO_27760</name>
</gene>
<dbReference type="RefSeq" id="WP_010059444.1">
    <property type="nucleotide sequence ID" value="NZ_CP013738.1"/>
</dbReference>
<name>A0A0U3LNG7_STRGL</name>
<dbReference type="PROSITE" id="PS50937">
    <property type="entry name" value="HTH_MERR_2"/>
    <property type="match status" value="1"/>
</dbReference>
<dbReference type="PRINTS" id="PR00040">
    <property type="entry name" value="HTHMERR"/>
</dbReference>
<dbReference type="SMART" id="SM00422">
    <property type="entry name" value="HTH_MERR"/>
    <property type="match status" value="1"/>
</dbReference>
<reference evidence="4 5" key="1">
    <citation type="journal article" date="2012" name="J. Bacteriol.">
        <title>Draft genome sequence of Streptomyces globisporus C-1027, which produces an antitumor antibiotic consisting of a nine-membered enediyne with a chromoprotein.</title>
        <authorList>
            <person name="Wang L."/>
            <person name="Wang S."/>
            <person name="He Q."/>
            <person name="Yu T."/>
            <person name="Li Q."/>
            <person name="Hong B."/>
        </authorList>
    </citation>
    <scope>NUCLEOTIDE SEQUENCE [LARGE SCALE GENOMIC DNA]</scope>
    <source>
        <strain evidence="4 5">C-1027</strain>
    </source>
</reference>
<evidence type="ECO:0000259" key="3">
    <source>
        <dbReference type="PROSITE" id="PS50937"/>
    </source>
</evidence>
<dbReference type="GeneID" id="27786212"/>
<dbReference type="STRING" id="1172567.WQO_27760"/>
<organism evidence="4 5">
    <name type="scientific">Streptomyces globisporus C-1027</name>
    <dbReference type="NCBI Taxonomy" id="1172567"/>
    <lineage>
        <taxon>Bacteria</taxon>
        <taxon>Bacillati</taxon>
        <taxon>Actinomycetota</taxon>
        <taxon>Actinomycetes</taxon>
        <taxon>Kitasatosporales</taxon>
        <taxon>Streptomycetaceae</taxon>
        <taxon>Streptomyces</taxon>
    </lineage>
</organism>
<evidence type="ECO:0000256" key="1">
    <source>
        <dbReference type="ARBA" id="ARBA00023125"/>
    </source>
</evidence>
<feature type="region of interest" description="Disordered" evidence="2">
    <location>
        <begin position="148"/>
        <end position="179"/>
    </location>
</feature>
<protein>
    <submittedName>
        <fullName evidence="4">MerR family transcriptional regulator</fullName>
    </submittedName>
</protein>
<dbReference type="EMBL" id="CP013738">
    <property type="protein sequence ID" value="ALU96795.1"/>
    <property type="molecule type" value="Genomic_DNA"/>
</dbReference>
<dbReference type="InterPro" id="IPR047057">
    <property type="entry name" value="MerR_fam"/>
</dbReference>
<dbReference type="AlphaFoldDB" id="A0A0U3LNG7"/>
<dbReference type="GO" id="GO:0003677">
    <property type="term" value="F:DNA binding"/>
    <property type="evidence" value="ECO:0007669"/>
    <property type="project" value="UniProtKB-KW"/>
</dbReference>
<dbReference type="SUPFAM" id="SSF46955">
    <property type="entry name" value="Putative DNA-binding domain"/>
    <property type="match status" value="1"/>
</dbReference>
<dbReference type="KEGG" id="sgb:WQO_27760"/>
<dbReference type="Gene3D" id="1.10.1660.10">
    <property type="match status" value="1"/>
</dbReference>
<feature type="compositionally biased region" description="Low complexity" evidence="2">
    <location>
        <begin position="148"/>
        <end position="178"/>
    </location>
</feature>
<dbReference type="PANTHER" id="PTHR30204:SF92">
    <property type="entry name" value="HTH-TYPE TRANSCRIPTIONAL REGULATOR ZNTR"/>
    <property type="match status" value="1"/>
</dbReference>
<dbReference type="InterPro" id="IPR000551">
    <property type="entry name" value="MerR-type_HTH_dom"/>
</dbReference>
<evidence type="ECO:0000313" key="4">
    <source>
        <dbReference type="EMBL" id="ALU96795.1"/>
    </source>
</evidence>
<dbReference type="GO" id="GO:0003700">
    <property type="term" value="F:DNA-binding transcription factor activity"/>
    <property type="evidence" value="ECO:0007669"/>
    <property type="project" value="InterPro"/>
</dbReference>
<evidence type="ECO:0000256" key="2">
    <source>
        <dbReference type="SAM" id="MobiDB-lite"/>
    </source>
</evidence>